<evidence type="ECO:0000256" key="2">
    <source>
        <dbReference type="ARBA" id="ARBA00022527"/>
    </source>
</evidence>
<evidence type="ECO:0000313" key="10">
    <source>
        <dbReference type="Ensembl" id="ENSDCDP00010043060.1"/>
    </source>
</evidence>
<evidence type="ECO:0000256" key="6">
    <source>
        <dbReference type="ARBA" id="ARBA00022840"/>
    </source>
</evidence>
<dbReference type="EC" id="2.7.11.1" evidence="1"/>
<accession>A0AAY4DBT7</accession>
<dbReference type="Gene3D" id="1.10.510.10">
    <property type="entry name" value="Transferase(Phosphotransferase) domain 1"/>
    <property type="match status" value="2"/>
</dbReference>
<dbReference type="Pfam" id="PF00069">
    <property type="entry name" value="Pkinase"/>
    <property type="match status" value="2"/>
</dbReference>
<dbReference type="InterPro" id="IPR008271">
    <property type="entry name" value="Ser/Thr_kinase_AS"/>
</dbReference>
<evidence type="ECO:0000256" key="7">
    <source>
        <dbReference type="ARBA" id="ARBA00047899"/>
    </source>
</evidence>
<sequence>QTKSILRLTKHKNIVRMYDEFETRSGRLPEKQCQDMFHQMVQAVRYLHSNNISHRDLKCDNILLTHELSTTFCGTPCYLAPEVLQQKPYDPKKADIWSLGMVLYYMAIGAKPFNTSSVNALLKMQAAPLALPEFVASDVVDIL</sequence>
<keyword evidence="11" id="KW-1185">Reference proteome</keyword>
<feature type="domain" description="Protein kinase" evidence="9">
    <location>
        <begin position="1"/>
        <end position="143"/>
    </location>
</feature>
<dbReference type="GO" id="GO:0005737">
    <property type="term" value="C:cytoplasm"/>
    <property type="evidence" value="ECO:0007669"/>
    <property type="project" value="TreeGrafter"/>
</dbReference>
<dbReference type="SMART" id="SM00220">
    <property type="entry name" value="S_TKc"/>
    <property type="match status" value="1"/>
</dbReference>
<dbReference type="GeneTree" id="ENSGT00940000166239"/>
<dbReference type="GO" id="GO:0035556">
    <property type="term" value="P:intracellular signal transduction"/>
    <property type="evidence" value="ECO:0007669"/>
    <property type="project" value="TreeGrafter"/>
</dbReference>
<dbReference type="SUPFAM" id="SSF56112">
    <property type="entry name" value="Protein kinase-like (PK-like)"/>
    <property type="match status" value="1"/>
</dbReference>
<keyword evidence="5" id="KW-0418">Kinase</keyword>
<comment type="catalytic activity">
    <reaction evidence="8">
        <text>L-seryl-[protein] + ATP = O-phospho-L-seryl-[protein] + ADP + H(+)</text>
        <dbReference type="Rhea" id="RHEA:17989"/>
        <dbReference type="Rhea" id="RHEA-COMP:9863"/>
        <dbReference type="Rhea" id="RHEA-COMP:11604"/>
        <dbReference type="ChEBI" id="CHEBI:15378"/>
        <dbReference type="ChEBI" id="CHEBI:29999"/>
        <dbReference type="ChEBI" id="CHEBI:30616"/>
        <dbReference type="ChEBI" id="CHEBI:83421"/>
        <dbReference type="ChEBI" id="CHEBI:456216"/>
        <dbReference type="EC" id="2.7.11.1"/>
    </reaction>
</comment>
<evidence type="ECO:0000313" key="11">
    <source>
        <dbReference type="Proteomes" id="UP000694580"/>
    </source>
</evidence>
<organism evidence="10 11">
    <name type="scientific">Denticeps clupeoides</name>
    <name type="common">denticle herring</name>
    <dbReference type="NCBI Taxonomy" id="299321"/>
    <lineage>
        <taxon>Eukaryota</taxon>
        <taxon>Metazoa</taxon>
        <taxon>Chordata</taxon>
        <taxon>Craniata</taxon>
        <taxon>Vertebrata</taxon>
        <taxon>Euteleostomi</taxon>
        <taxon>Actinopterygii</taxon>
        <taxon>Neopterygii</taxon>
        <taxon>Teleostei</taxon>
        <taxon>Clupei</taxon>
        <taxon>Clupeiformes</taxon>
        <taxon>Denticipitoidei</taxon>
        <taxon>Denticipitidae</taxon>
        <taxon>Denticeps</taxon>
    </lineage>
</organism>
<dbReference type="InterPro" id="IPR000719">
    <property type="entry name" value="Prot_kinase_dom"/>
</dbReference>
<reference evidence="10" key="3">
    <citation type="submission" date="2025-09" db="UniProtKB">
        <authorList>
            <consortium name="Ensembl"/>
        </authorList>
    </citation>
    <scope>IDENTIFICATION</scope>
</reference>
<evidence type="ECO:0000256" key="4">
    <source>
        <dbReference type="ARBA" id="ARBA00022741"/>
    </source>
</evidence>
<keyword evidence="4" id="KW-0547">Nucleotide-binding</keyword>
<protein>
    <recommendedName>
        <fullName evidence="1">non-specific serine/threonine protein kinase</fullName>
        <ecNumber evidence="1">2.7.11.1</ecNumber>
    </recommendedName>
</protein>
<evidence type="ECO:0000256" key="8">
    <source>
        <dbReference type="ARBA" id="ARBA00048679"/>
    </source>
</evidence>
<keyword evidence="2" id="KW-0723">Serine/threonine-protein kinase</keyword>
<dbReference type="PANTHER" id="PTHR24346">
    <property type="entry name" value="MAP/MICROTUBULE AFFINITY-REGULATING KINASE"/>
    <property type="match status" value="1"/>
</dbReference>
<dbReference type="GO" id="GO:0005524">
    <property type="term" value="F:ATP binding"/>
    <property type="evidence" value="ECO:0007669"/>
    <property type="project" value="UniProtKB-KW"/>
</dbReference>
<name>A0AAY4DBT7_9TELE</name>
<dbReference type="AlphaFoldDB" id="A0AAY4DBT7"/>
<dbReference type="GO" id="GO:0004674">
    <property type="term" value="F:protein serine/threonine kinase activity"/>
    <property type="evidence" value="ECO:0007669"/>
    <property type="project" value="UniProtKB-KW"/>
</dbReference>
<dbReference type="Proteomes" id="UP000694580">
    <property type="component" value="Chromosome 7"/>
</dbReference>
<evidence type="ECO:0000256" key="3">
    <source>
        <dbReference type="ARBA" id="ARBA00022679"/>
    </source>
</evidence>
<proteinExistence type="predicted"/>
<keyword evidence="6" id="KW-0067">ATP-binding</keyword>
<evidence type="ECO:0000256" key="1">
    <source>
        <dbReference type="ARBA" id="ARBA00012513"/>
    </source>
</evidence>
<dbReference type="Ensembl" id="ENSDCDT00010053113.1">
    <property type="protein sequence ID" value="ENSDCDP00010043060.1"/>
    <property type="gene ID" value="ENSDCDG00010026963.1"/>
</dbReference>
<reference evidence="10" key="2">
    <citation type="submission" date="2025-08" db="UniProtKB">
        <authorList>
            <consortium name="Ensembl"/>
        </authorList>
    </citation>
    <scope>IDENTIFICATION</scope>
</reference>
<evidence type="ECO:0000256" key="5">
    <source>
        <dbReference type="ARBA" id="ARBA00022777"/>
    </source>
</evidence>
<dbReference type="PROSITE" id="PS00108">
    <property type="entry name" value="PROTEIN_KINASE_ST"/>
    <property type="match status" value="1"/>
</dbReference>
<comment type="catalytic activity">
    <reaction evidence="7">
        <text>L-threonyl-[protein] + ATP = O-phospho-L-threonyl-[protein] + ADP + H(+)</text>
        <dbReference type="Rhea" id="RHEA:46608"/>
        <dbReference type="Rhea" id="RHEA-COMP:11060"/>
        <dbReference type="Rhea" id="RHEA-COMP:11605"/>
        <dbReference type="ChEBI" id="CHEBI:15378"/>
        <dbReference type="ChEBI" id="CHEBI:30013"/>
        <dbReference type="ChEBI" id="CHEBI:30616"/>
        <dbReference type="ChEBI" id="CHEBI:61977"/>
        <dbReference type="ChEBI" id="CHEBI:456216"/>
        <dbReference type="EC" id="2.7.11.1"/>
    </reaction>
</comment>
<dbReference type="PANTHER" id="PTHR24346:SF82">
    <property type="entry name" value="KP78A-RELATED"/>
    <property type="match status" value="1"/>
</dbReference>
<dbReference type="PROSITE" id="PS50011">
    <property type="entry name" value="PROTEIN_KINASE_DOM"/>
    <property type="match status" value="1"/>
</dbReference>
<dbReference type="InterPro" id="IPR011009">
    <property type="entry name" value="Kinase-like_dom_sf"/>
</dbReference>
<keyword evidence="3" id="KW-0808">Transferase</keyword>
<reference evidence="10 11" key="1">
    <citation type="submission" date="2020-06" db="EMBL/GenBank/DDBJ databases">
        <authorList>
            <consortium name="Wellcome Sanger Institute Data Sharing"/>
        </authorList>
    </citation>
    <scope>NUCLEOTIDE SEQUENCE [LARGE SCALE GENOMIC DNA]</scope>
</reference>
<evidence type="ECO:0000259" key="9">
    <source>
        <dbReference type="PROSITE" id="PS50011"/>
    </source>
</evidence>